<organism evidence="10 11">
    <name type="scientific">Pichia membranifaciens NRRL Y-2026</name>
    <dbReference type="NCBI Taxonomy" id="763406"/>
    <lineage>
        <taxon>Eukaryota</taxon>
        <taxon>Fungi</taxon>
        <taxon>Dikarya</taxon>
        <taxon>Ascomycota</taxon>
        <taxon>Saccharomycotina</taxon>
        <taxon>Pichiomycetes</taxon>
        <taxon>Pichiales</taxon>
        <taxon>Pichiaceae</taxon>
        <taxon>Pichia</taxon>
    </lineage>
</organism>
<keyword evidence="11" id="KW-1185">Reference proteome</keyword>
<feature type="transmembrane region" description="Helical" evidence="8">
    <location>
        <begin position="193"/>
        <end position="224"/>
    </location>
</feature>
<dbReference type="GeneID" id="30181020"/>
<evidence type="ECO:0000256" key="1">
    <source>
        <dbReference type="ARBA" id="ARBA00002957"/>
    </source>
</evidence>
<feature type="transmembrane region" description="Helical" evidence="8">
    <location>
        <begin position="347"/>
        <end position="369"/>
    </location>
</feature>
<feature type="transmembrane region" description="Helical" evidence="8">
    <location>
        <begin position="168"/>
        <end position="187"/>
    </location>
</feature>
<keyword evidence="6 8" id="KW-1133">Transmembrane helix</keyword>
<name>A0A1E3NL97_9ASCO</name>
<dbReference type="Proteomes" id="UP000094455">
    <property type="component" value="Unassembled WGS sequence"/>
</dbReference>
<dbReference type="RefSeq" id="XP_019018003.1">
    <property type="nucleotide sequence ID" value="XM_019164333.1"/>
</dbReference>
<evidence type="ECO:0000256" key="5">
    <source>
        <dbReference type="ARBA" id="ARBA00022692"/>
    </source>
</evidence>
<evidence type="ECO:0000256" key="8">
    <source>
        <dbReference type="RuleBase" id="RU368066"/>
    </source>
</evidence>
<dbReference type="PANTHER" id="PTHR12385:SF4">
    <property type="entry name" value="PROTEIN PNS1"/>
    <property type="match status" value="1"/>
</dbReference>
<evidence type="ECO:0000256" key="2">
    <source>
        <dbReference type="ARBA" id="ARBA00004651"/>
    </source>
</evidence>
<dbReference type="PANTHER" id="PTHR12385">
    <property type="entry name" value="CHOLINE TRANSPORTER-LIKE (SLC FAMILY 44)"/>
    <property type="match status" value="1"/>
</dbReference>
<evidence type="ECO:0000313" key="11">
    <source>
        <dbReference type="Proteomes" id="UP000094455"/>
    </source>
</evidence>
<dbReference type="Pfam" id="PF04515">
    <property type="entry name" value="Choline_transpo"/>
    <property type="match status" value="1"/>
</dbReference>
<dbReference type="GO" id="GO:0022857">
    <property type="term" value="F:transmembrane transporter activity"/>
    <property type="evidence" value="ECO:0007669"/>
    <property type="project" value="UniProtKB-UniRule"/>
</dbReference>
<comment type="function">
    <text evidence="1 8">Probably involved in transport through the plasma membrane.</text>
</comment>
<accession>A0A1E3NL97</accession>
<evidence type="ECO:0000256" key="9">
    <source>
        <dbReference type="SAM" id="MobiDB-lite"/>
    </source>
</evidence>
<keyword evidence="5 8" id="KW-0812">Transmembrane</keyword>
<dbReference type="GO" id="GO:0005886">
    <property type="term" value="C:plasma membrane"/>
    <property type="evidence" value="ECO:0007669"/>
    <property type="project" value="UniProtKB-SubCell"/>
</dbReference>
<feature type="transmembrane region" description="Helical" evidence="8">
    <location>
        <begin position="130"/>
        <end position="156"/>
    </location>
</feature>
<comment type="subcellular location">
    <subcellularLocation>
        <location evidence="2 8">Cell membrane</location>
        <topology evidence="2 8">Multi-pass membrane protein</topology>
    </subcellularLocation>
</comment>
<feature type="transmembrane region" description="Helical" evidence="8">
    <location>
        <begin position="427"/>
        <end position="456"/>
    </location>
</feature>
<evidence type="ECO:0000313" key="10">
    <source>
        <dbReference type="EMBL" id="ODQ46890.1"/>
    </source>
</evidence>
<keyword evidence="7 8" id="KW-0472">Membrane</keyword>
<evidence type="ECO:0000256" key="4">
    <source>
        <dbReference type="ARBA" id="ARBA00015388"/>
    </source>
</evidence>
<evidence type="ECO:0000256" key="7">
    <source>
        <dbReference type="ARBA" id="ARBA00023136"/>
    </source>
</evidence>
<feature type="transmembrane region" description="Helical" evidence="8">
    <location>
        <begin position="236"/>
        <end position="263"/>
    </location>
</feature>
<reference evidence="10 11" key="1">
    <citation type="journal article" date="2016" name="Proc. Natl. Acad. Sci. U.S.A.">
        <title>Comparative genomics of biotechnologically important yeasts.</title>
        <authorList>
            <person name="Riley R."/>
            <person name="Haridas S."/>
            <person name="Wolfe K.H."/>
            <person name="Lopes M.R."/>
            <person name="Hittinger C.T."/>
            <person name="Goeker M."/>
            <person name="Salamov A.A."/>
            <person name="Wisecaver J.H."/>
            <person name="Long T.M."/>
            <person name="Calvey C.H."/>
            <person name="Aerts A.L."/>
            <person name="Barry K.W."/>
            <person name="Choi C."/>
            <person name="Clum A."/>
            <person name="Coughlan A.Y."/>
            <person name="Deshpande S."/>
            <person name="Douglass A.P."/>
            <person name="Hanson S.J."/>
            <person name="Klenk H.-P."/>
            <person name="LaButti K.M."/>
            <person name="Lapidus A."/>
            <person name="Lindquist E.A."/>
            <person name="Lipzen A.M."/>
            <person name="Meier-Kolthoff J.P."/>
            <person name="Ohm R.A."/>
            <person name="Otillar R.P."/>
            <person name="Pangilinan J.L."/>
            <person name="Peng Y."/>
            <person name="Rokas A."/>
            <person name="Rosa C.A."/>
            <person name="Scheuner C."/>
            <person name="Sibirny A.A."/>
            <person name="Slot J.C."/>
            <person name="Stielow J.B."/>
            <person name="Sun H."/>
            <person name="Kurtzman C.P."/>
            <person name="Blackwell M."/>
            <person name="Grigoriev I.V."/>
            <person name="Jeffries T.W."/>
        </authorList>
    </citation>
    <scope>NUCLEOTIDE SEQUENCE [LARGE SCALE GENOMIC DNA]</scope>
    <source>
        <strain evidence="10 11">NRRL Y-2026</strain>
    </source>
</reference>
<feature type="transmembrane region" description="Helical" evidence="8">
    <location>
        <begin position="90"/>
        <end position="110"/>
    </location>
</feature>
<proteinExistence type="inferred from homology"/>
<gene>
    <name evidence="10" type="ORF">PICMEDRAFT_72922</name>
</gene>
<feature type="transmembrane region" description="Helical" evidence="8">
    <location>
        <begin position="283"/>
        <end position="302"/>
    </location>
</feature>
<protein>
    <recommendedName>
        <fullName evidence="4 8">Protein PNS1</fullName>
    </recommendedName>
</protein>
<sequence length="536" mass="58857">MTSVDAKLQPVEAAPTDSVYRDDQDDGGYNAGHDGENTGIGEENDLAASLSLGAHAFEPGEIDQDHYDDEFRIEDDRFTRAKPVWNDVKFAFFFGAVFLAFVVTSMVMIIKHIEEFVSESAMPSTLPNSAFFEFKTILLILFISMISFGVSLLIFLLAGKNSAKFTSVGLKVVVFFLAISGVAGFFVGQHVQAVVFVALAVASVVILVKYSPLVSLASTILNVVITVMKRYPSTAVAALIGFLSSAFFISILTLAIGCTYIAFGFHSDGSVRFDDDGNPTSVVTAKLVITILFLNFSGLYIADVLRNVMHVTIGGIYGTWYYLESTFEGMPTGEGTGSLKRALTYSFGSVCFGSLFVVLFQCVAIFFMINSNSLFGYVGHLSMNLLGMGVGYFNLYAYSFVALYGVSMVRSARSTYLFFRQRGLQAFLNDFVISASLGFYCVLASIFGTIITYIYLVVFRRLLGLTDDAFFPLVSYSFILTFNITSVLITTIVSGSSVFFFALNKDPAVFQESHPFEFQEISRCYPKVLSKLQLND</sequence>
<dbReference type="OrthoDB" id="44736at2759"/>
<feature type="transmembrane region" description="Helical" evidence="8">
    <location>
        <begin position="381"/>
        <end position="406"/>
    </location>
</feature>
<evidence type="ECO:0000256" key="6">
    <source>
        <dbReference type="ARBA" id="ARBA00022989"/>
    </source>
</evidence>
<dbReference type="EMBL" id="KV454003">
    <property type="protein sequence ID" value="ODQ46890.1"/>
    <property type="molecule type" value="Genomic_DNA"/>
</dbReference>
<dbReference type="AlphaFoldDB" id="A0A1E3NL97"/>
<feature type="transmembrane region" description="Helical" evidence="8">
    <location>
        <begin position="476"/>
        <end position="503"/>
    </location>
</feature>
<dbReference type="InterPro" id="IPR007603">
    <property type="entry name" value="Choline_transptr-like"/>
</dbReference>
<feature type="region of interest" description="Disordered" evidence="9">
    <location>
        <begin position="1"/>
        <end position="40"/>
    </location>
</feature>
<evidence type="ECO:0000256" key="3">
    <source>
        <dbReference type="ARBA" id="ARBA00007168"/>
    </source>
</evidence>
<comment type="similarity">
    <text evidence="3 8">Belongs to the CTL (choline transporter-like) family.</text>
</comment>